<sequence>MTGSTQRRPWKQGFEIELMAPQGLSRRDLAERIAQRVGGRVKTVFYPQSEPSLVPGMPVFENLVLGYEALDAAGERVALCVDDLTLRDGLNPLAAPLPGWMRILSDDARLLALVTEHCDPDADLANVLAPVAALFGTELDHAEGGIAKVVDRAARSIAMVAPLPGERERPCEIITPPYEADPETALTALLADAAALGFTVPKEAAVHIHFDAGPLCDASIVSRLVETLHRNGVHLRDLVGTNPACVRLGPIADEIVKRVRSEAFRSADWDKARQMLVDTKPTKYADFNFLNIAHALPGKHTVEARIFPGSMDAAEILRNARLMEAILVRAMDGDAAQSDTDLIASLELSSTDRAFWTARMIKG</sequence>
<dbReference type="Pfam" id="PF12224">
    <property type="entry name" value="Amidoligase_2"/>
    <property type="match status" value="1"/>
</dbReference>
<dbReference type="RefSeq" id="WP_011642954.1">
    <property type="nucleotide sequence ID" value="NC_008347.1"/>
</dbReference>
<dbReference type="STRING" id="394221.Mmar10_1014"/>
<accession>Q0AQY0</accession>
<proteinExistence type="predicted"/>
<evidence type="ECO:0000313" key="1">
    <source>
        <dbReference type="EMBL" id="ABI65307.1"/>
    </source>
</evidence>
<keyword evidence="2" id="KW-1185">Reference proteome</keyword>
<name>Q0AQY0_MARMM</name>
<dbReference type="EMBL" id="CP000449">
    <property type="protein sequence ID" value="ABI65307.1"/>
    <property type="molecule type" value="Genomic_DNA"/>
</dbReference>
<reference evidence="1 2" key="1">
    <citation type="submission" date="2006-08" db="EMBL/GenBank/DDBJ databases">
        <title>Complete sequence of Maricaulis maris MCS10.</title>
        <authorList>
            <consortium name="US DOE Joint Genome Institute"/>
            <person name="Copeland A."/>
            <person name="Lucas S."/>
            <person name="Lapidus A."/>
            <person name="Barry K."/>
            <person name="Detter J.C."/>
            <person name="Glavina del Rio T."/>
            <person name="Hammon N."/>
            <person name="Israni S."/>
            <person name="Dalin E."/>
            <person name="Tice H."/>
            <person name="Pitluck S."/>
            <person name="Saunders E."/>
            <person name="Brettin T."/>
            <person name="Bruce D."/>
            <person name="Han C."/>
            <person name="Tapia R."/>
            <person name="Gilna P."/>
            <person name="Schmutz J."/>
            <person name="Larimer F."/>
            <person name="Land M."/>
            <person name="Hauser L."/>
            <person name="Kyrpides N."/>
            <person name="Mikhailova N."/>
            <person name="Viollier P."/>
            <person name="Stephens C."/>
            <person name="Richardson P."/>
        </authorList>
    </citation>
    <scope>NUCLEOTIDE SEQUENCE [LARGE SCALE GENOMIC DNA]</scope>
    <source>
        <strain evidence="1 2">MCS10</strain>
    </source>
</reference>
<dbReference type="AlphaFoldDB" id="Q0AQY0"/>
<protein>
    <recommendedName>
        <fullName evidence="3">Amidoligase enzyme</fullName>
    </recommendedName>
</protein>
<organism evidence="1 2">
    <name type="scientific">Maricaulis maris (strain MCS10)</name>
    <name type="common">Caulobacter maris</name>
    <dbReference type="NCBI Taxonomy" id="394221"/>
    <lineage>
        <taxon>Bacteria</taxon>
        <taxon>Pseudomonadati</taxon>
        <taxon>Pseudomonadota</taxon>
        <taxon>Alphaproteobacteria</taxon>
        <taxon>Maricaulales</taxon>
        <taxon>Maricaulaceae</taxon>
        <taxon>Maricaulis</taxon>
    </lineage>
</organism>
<dbReference type="HOGENOM" id="CLU_775429_0_0_5"/>
<dbReference type="InterPro" id="IPR022025">
    <property type="entry name" value="Amidoligase_2"/>
</dbReference>
<evidence type="ECO:0008006" key="3">
    <source>
        <dbReference type="Google" id="ProtNLM"/>
    </source>
</evidence>
<gene>
    <name evidence="1" type="ordered locus">Mmar10_1014</name>
</gene>
<dbReference type="Proteomes" id="UP000001964">
    <property type="component" value="Chromosome"/>
</dbReference>
<evidence type="ECO:0000313" key="2">
    <source>
        <dbReference type="Proteomes" id="UP000001964"/>
    </source>
</evidence>
<dbReference type="KEGG" id="mmr:Mmar10_1014"/>
<dbReference type="eggNOG" id="ENOG502ZCI8">
    <property type="taxonomic scope" value="Bacteria"/>
</dbReference>